<dbReference type="Proteomes" id="UP001347796">
    <property type="component" value="Unassembled WGS sequence"/>
</dbReference>
<name>A0AAN8PWA8_PATCE</name>
<evidence type="ECO:0000313" key="4">
    <source>
        <dbReference type="EMBL" id="KAK6186163.1"/>
    </source>
</evidence>
<accession>A0AAN8PWA8</accession>
<evidence type="ECO:0000313" key="5">
    <source>
        <dbReference type="Proteomes" id="UP001347796"/>
    </source>
</evidence>
<dbReference type="InterPro" id="IPR014756">
    <property type="entry name" value="Ig_E-set"/>
</dbReference>
<keyword evidence="5" id="KW-1185">Reference proteome</keyword>
<gene>
    <name evidence="4" type="ORF">SNE40_008257</name>
</gene>
<dbReference type="PANTHER" id="PTHR11188:SF176">
    <property type="entry name" value="ARRESTIN DOMAIN-CONTAINING PROTEIN 1"/>
    <property type="match status" value="1"/>
</dbReference>
<dbReference type="EMBL" id="JAZGQO010000006">
    <property type="protein sequence ID" value="KAK6186163.1"/>
    <property type="molecule type" value="Genomic_DNA"/>
</dbReference>
<dbReference type="Gene3D" id="2.60.40.640">
    <property type="match status" value="2"/>
</dbReference>
<feature type="region of interest" description="Disordered" evidence="2">
    <location>
        <begin position="355"/>
        <end position="377"/>
    </location>
</feature>
<dbReference type="GO" id="GO:0015031">
    <property type="term" value="P:protein transport"/>
    <property type="evidence" value="ECO:0007669"/>
    <property type="project" value="TreeGrafter"/>
</dbReference>
<evidence type="ECO:0000256" key="2">
    <source>
        <dbReference type="SAM" id="MobiDB-lite"/>
    </source>
</evidence>
<dbReference type="GO" id="GO:0005737">
    <property type="term" value="C:cytoplasm"/>
    <property type="evidence" value="ECO:0007669"/>
    <property type="project" value="TreeGrafter"/>
</dbReference>
<comment type="similarity">
    <text evidence="1">Belongs to the arrestin family.</text>
</comment>
<evidence type="ECO:0000259" key="3">
    <source>
        <dbReference type="SMART" id="SM01017"/>
    </source>
</evidence>
<dbReference type="PANTHER" id="PTHR11188">
    <property type="entry name" value="ARRESTIN DOMAIN CONTAINING PROTEIN"/>
    <property type="match status" value="1"/>
</dbReference>
<feature type="domain" description="Arrestin C-terminal-like" evidence="3">
    <location>
        <begin position="167"/>
        <end position="308"/>
    </location>
</feature>
<feature type="compositionally biased region" description="Polar residues" evidence="2">
    <location>
        <begin position="355"/>
        <end position="372"/>
    </location>
</feature>
<proteinExistence type="inferred from homology"/>
<dbReference type="InterPro" id="IPR050357">
    <property type="entry name" value="Arrestin_domain-protein"/>
</dbReference>
<organism evidence="4 5">
    <name type="scientific">Patella caerulea</name>
    <name type="common">Rayed Mediterranean limpet</name>
    <dbReference type="NCBI Taxonomy" id="87958"/>
    <lineage>
        <taxon>Eukaryota</taxon>
        <taxon>Metazoa</taxon>
        <taxon>Spiralia</taxon>
        <taxon>Lophotrochozoa</taxon>
        <taxon>Mollusca</taxon>
        <taxon>Gastropoda</taxon>
        <taxon>Patellogastropoda</taxon>
        <taxon>Patelloidea</taxon>
        <taxon>Patellidae</taxon>
        <taxon>Patella</taxon>
    </lineage>
</organism>
<dbReference type="SUPFAM" id="SSF81296">
    <property type="entry name" value="E set domains"/>
    <property type="match status" value="2"/>
</dbReference>
<dbReference type="Pfam" id="PF00339">
    <property type="entry name" value="Arrestin_N"/>
    <property type="match status" value="1"/>
</dbReference>
<dbReference type="InterPro" id="IPR014752">
    <property type="entry name" value="Arrestin-like_C"/>
</dbReference>
<protein>
    <recommendedName>
        <fullName evidence="3">Arrestin C-terminal-like domain-containing protein</fullName>
    </recommendedName>
</protein>
<dbReference type="SMART" id="SM01017">
    <property type="entry name" value="Arrestin_C"/>
    <property type="match status" value="1"/>
</dbReference>
<evidence type="ECO:0000256" key="1">
    <source>
        <dbReference type="ARBA" id="ARBA00005298"/>
    </source>
</evidence>
<dbReference type="InterPro" id="IPR011021">
    <property type="entry name" value="Arrestin-like_N"/>
</dbReference>
<dbReference type="Pfam" id="PF02752">
    <property type="entry name" value="Arrestin_C"/>
    <property type="match status" value="1"/>
</dbReference>
<dbReference type="InterPro" id="IPR011022">
    <property type="entry name" value="Arrestin_C-like"/>
</dbReference>
<reference evidence="4 5" key="1">
    <citation type="submission" date="2024-01" db="EMBL/GenBank/DDBJ databases">
        <title>The genome of the rayed Mediterranean limpet Patella caerulea (Linnaeus, 1758).</title>
        <authorList>
            <person name="Anh-Thu Weber A."/>
            <person name="Halstead-Nussloch G."/>
        </authorList>
    </citation>
    <scope>NUCLEOTIDE SEQUENCE [LARGE SCALE GENOMIC DNA]</scope>
    <source>
        <strain evidence="4">AATW-2023a</strain>
        <tissue evidence="4">Whole specimen</tissue>
    </source>
</reference>
<dbReference type="AlphaFoldDB" id="A0AAN8PWA8"/>
<sequence length="395" mass="43411">MKIAQFYISLERCNGVYDAGEKLTGQVIFKLNKPLDVKRIYLHCEGKAKSHWDVNKDDSNKHYKATENYINEIKILYDNGSGVAEFPAGSYVYPFMINLPKSIPSSFEGRKGYIRYLCKAYIDRNWKSEEAEHVFTVIHHLDLNNIPTAREPSIIQKEESVESCCCEEGTVFLQLKIEKSGFVPGETINFTIDCHNNSTVDIGRVSLDLLQNVTYQGYSDSLFSSGSPKYHTKTTPLGLFESGEGIESHKYTSLKRSVGLPAMPPSKLEGCSIITTEYELSVSTLKADSGLSGSIGCNMFILIGTVPVRMPVTHGPVIRRPESTVLSPDHINPIIKHLDAPPSYEECVLGTVGSKTDQGASGASYDPTSSPSLAGASPVVTVQPSTQNAAFHLQD</sequence>
<comment type="caution">
    <text evidence="4">The sequence shown here is derived from an EMBL/GenBank/DDBJ whole genome shotgun (WGS) entry which is preliminary data.</text>
</comment>